<dbReference type="EMBL" id="JAPQKH010000002">
    <property type="protein sequence ID" value="KAJ5113145.1"/>
    <property type="molecule type" value="Genomic_DNA"/>
</dbReference>
<feature type="region of interest" description="Disordered" evidence="1">
    <location>
        <begin position="350"/>
        <end position="369"/>
    </location>
</feature>
<feature type="region of interest" description="Disordered" evidence="1">
    <location>
        <begin position="493"/>
        <end position="664"/>
    </location>
</feature>
<keyword evidence="4" id="KW-1185">Reference proteome</keyword>
<organism evidence="3 4">
    <name type="scientific">Penicillium angulare</name>
    <dbReference type="NCBI Taxonomy" id="116970"/>
    <lineage>
        <taxon>Eukaryota</taxon>
        <taxon>Fungi</taxon>
        <taxon>Dikarya</taxon>
        <taxon>Ascomycota</taxon>
        <taxon>Pezizomycotina</taxon>
        <taxon>Eurotiomycetes</taxon>
        <taxon>Eurotiomycetidae</taxon>
        <taxon>Eurotiales</taxon>
        <taxon>Aspergillaceae</taxon>
        <taxon>Penicillium</taxon>
    </lineage>
</organism>
<sequence>MGRSEPPFLYDRPSAYRFYGPTDPGFNPKAVTQASRTPASPRQRPNGPLVTFNRHPDTWETFDEKKPTWTPMSPRTKGWVKGVRGTQLFVRSVTLLGALASLFCGIVVTKASTTVIWIIRAGPIVAVLHTLYAVYHLFRSPVTRPPASQASYGVFAGVLDAGLIPFYVFTAFMANRDYWDATGEYNWSTLLGGDEVALDIVEAMFICGIVNAGLHLVSFCLSIFLAIVFKKIAQLPPDMNPLEDNLTARPRRGFRKIDTDEKHMSSSTLHSNTEDPLMGSPRTIAFMHTRNESFGGETIRGSVDLSNEKPQPQINVQHPQHPHRLSHLEPTSPDNYFDMNVDHEFEFAASDPTPEYHNVPARSPNIVEPENHTRHLASRTANRSDSVSPLSNNWVAYPERDGSPISDVQSQTDQNNNNTLRQSSSVYSRRTDKSATSTGSGIRDWFAYAPKNAPSIGSAIVEDTRGEYASLAAQEFYGNGEDKEQDLGDQQRFNVFPDPAEHDHDNDDGPADGLPFNPLMLNPPTPQPNLTEAQENTDPVRRSPLGDNPNFSQNQKAHGFVPHENPDFSPSSKNMLHGDFDFEEDNPNLTTRDLNGQEDMKRKPSKLTKKRSKLSAYQSLKKDDSDDEGYLSARVPSSPAIQEGDRKGRVVSNSGADTARPGLVSGVGASLSSYGSYIAGLGVGRRRDVSGKVAEEGRGGKSVEVRSAASANPSPNQSPAGPVRAAGWARFAGL</sequence>
<keyword evidence="2" id="KW-1133">Transmembrane helix</keyword>
<dbReference type="OrthoDB" id="5404940at2759"/>
<feature type="compositionally biased region" description="Polar residues" evidence="1">
    <location>
        <begin position="406"/>
        <end position="440"/>
    </location>
</feature>
<reference evidence="3" key="2">
    <citation type="journal article" date="2023" name="IMA Fungus">
        <title>Comparative genomic study of the Penicillium genus elucidates a diverse pangenome and 15 lateral gene transfer events.</title>
        <authorList>
            <person name="Petersen C."/>
            <person name="Sorensen T."/>
            <person name="Nielsen M.R."/>
            <person name="Sondergaard T.E."/>
            <person name="Sorensen J.L."/>
            <person name="Fitzpatrick D.A."/>
            <person name="Frisvad J.C."/>
            <person name="Nielsen K.L."/>
        </authorList>
    </citation>
    <scope>NUCLEOTIDE SEQUENCE</scope>
    <source>
        <strain evidence="3">IBT 30069</strain>
    </source>
</reference>
<reference evidence="3" key="1">
    <citation type="submission" date="2022-11" db="EMBL/GenBank/DDBJ databases">
        <authorList>
            <person name="Petersen C."/>
        </authorList>
    </citation>
    <scope>NUCLEOTIDE SEQUENCE</scope>
    <source>
        <strain evidence="3">IBT 30069</strain>
    </source>
</reference>
<dbReference type="AlphaFoldDB" id="A0A9W9KP31"/>
<evidence type="ECO:0000313" key="4">
    <source>
        <dbReference type="Proteomes" id="UP001149165"/>
    </source>
</evidence>
<feature type="region of interest" description="Disordered" evidence="1">
    <location>
        <begin position="687"/>
        <end position="723"/>
    </location>
</feature>
<feature type="compositionally biased region" description="Polar residues" evidence="1">
    <location>
        <begin position="30"/>
        <end position="40"/>
    </location>
</feature>
<comment type="caution">
    <text evidence="3">The sequence shown here is derived from an EMBL/GenBank/DDBJ whole genome shotgun (WGS) entry which is preliminary data.</text>
</comment>
<feature type="transmembrane region" description="Helical" evidence="2">
    <location>
        <begin position="150"/>
        <end position="169"/>
    </location>
</feature>
<name>A0A9W9KP31_9EURO</name>
<feature type="transmembrane region" description="Helical" evidence="2">
    <location>
        <begin position="88"/>
        <end position="109"/>
    </location>
</feature>
<feature type="compositionally biased region" description="Low complexity" evidence="1">
    <location>
        <begin position="707"/>
        <end position="722"/>
    </location>
</feature>
<feature type="region of interest" description="Disordered" evidence="1">
    <location>
        <begin position="376"/>
        <end position="440"/>
    </location>
</feature>
<gene>
    <name evidence="3" type="ORF">N7456_001679</name>
</gene>
<feature type="region of interest" description="Disordered" evidence="1">
    <location>
        <begin position="19"/>
        <end position="50"/>
    </location>
</feature>
<evidence type="ECO:0000313" key="3">
    <source>
        <dbReference type="EMBL" id="KAJ5113145.1"/>
    </source>
</evidence>
<feature type="compositionally biased region" description="Polar residues" evidence="1">
    <location>
        <begin position="379"/>
        <end position="394"/>
    </location>
</feature>
<protein>
    <submittedName>
        <fullName evidence="3">Uncharacterized protein</fullName>
    </submittedName>
</protein>
<dbReference type="Proteomes" id="UP001149165">
    <property type="component" value="Unassembled WGS sequence"/>
</dbReference>
<feature type="compositionally biased region" description="Polar residues" evidence="1">
    <location>
        <begin position="528"/>
        <end position="537"/>
    </location>
</feature>
<accession>A0A9W9KP31</accession>
<evidence type="ECO:0000256" key="1">
    <source>
        <dbReference type="SAM" id="MobiDB-lite"/>
    </source>
</evidence>
<feature type="transmembrane region" description="Helical" evidence="2">
    <location>
        <begin position="203"/>
        <end position="229"/>
    </location>
</feature>
<keyword evidence="2" id="KW-0472">Membrane</keyword>
<evidence type="ECO:0000256" key="2">
    <source>
        <dbReference type="SAM" id="Phobius"/>
    </source>
</evidence>
<keyword evidence="2" id="KW-0812">Transmembrane</keyword>
<feature type="compositionally biased region" description="Basic and acidic residues" evidence="1">
    <location>
        <begin position="687"/>
        <end position="704"/>
    </location>
</feature>
<feature type="compositionally biased region" description="Basic residues" evidence="1">
    <location>
        <begin position="603"/>
        <end position="613"/>
    </location>
</feature>
<proteinExistence type="predicted"/>
<feature type="transmembrane region" description="Helical" evidence="2">
    <location>
        <begin position="115"/>
        <end position="138"/>
    </location>
</feature>